<dbReference type="RefSeq" id="XP_030856042.1">
    <property type="nucleotide sequence ID" value="XM_031000182.1"/>
</dbReference>
<reference evidence="5" key="2">
    <citation type="submission" date="2021-01" db="UniProtKB">
        <authorList>
            <consortium name="EnsemblMetazoa"/>
        </authorList>
    </citation>
    <scope>IDENTIFICATION</scope>
</reference>
<organism evidence="5 6">
    <name type="scientific">Strongylocentrotus purpuratus</name>
    <name type="common">Purple sea urchin</name>
    <dbReference type="NCBI Taxonomy" id="7668"/>
    <lineage>
        <taxon>Eukaryota</taxon>
        <taxon>Metazoa</taxon>
        <taxon>Echinodermata</taxon>
        <taxon>Eleutherozoa</taxon>
        <taxon>Echinozoa</taxon>
        <taxon>Echinoidea</taxon>
        <taxon>Euechinoidea</taxon>
        <taxon>Echinacea</taxon>
        <taxon>Camarodonta</taxon>
        <taxon>Echinidea</taxon>
        <taxon>Strongylocentrotidae</taxon>
        <taxon>Strongylocentrotus</taxon>
    </lineage>
</organism>
<dbReference type="SUPFAM" id="SSF100895">
    <property type="entry name" value="Kazal-type serine protease inhibitors"/>
    <property type="match status" value="2"/>
</dbReference>
<dbReference type="KEGG" id="spu:100889949"/>
<dbReference type="EnsemblMetazoa" id="XM_031000182">
    <property type="protein sequence ID" value="XP_030856042"/>
    <property type="gene ID" value="LOC100889949"/>
</dbReference>
<evidence type="ECO:0000256" key="3">
    <source>
        <dbReference type="ARBA" id="ARBA00023157"/>
    </source>
</evidence>
<dbReference type="InterPro" id="IPR036058">
    <property type="entry name" value="Kazal_dom_sf"/>
</dbReference>
<dbReference type="SMART" id="SM00280">
    <property type="entry name" value="KAZAL"/>
    <property type="match status" value="2"/>
</dbReference>
<sequence length="137" mass="14828">MGACPHAPIRCPNLCKPSKDPHCGSDGVTYPSLCDYGVAACKDPTLRLRYAGPCVPGTVDPCSRICDSFEDPVCGTDRQTYWNPCLLQLAYCNNPSITLAYRGMCLGSTSSNRARNTGNVKPYYTAYGAKNPFMGFP</sequence>
<dbReference type="Pfam" id="PF07648">
    <property type="entry name" value="Kazal_2"/>
    <property type="match status" value="2"/>
</dbReference>
<dbReference type="InterPro" id="IPR050653">
    <property type="entry name" value="Prot_Inhib_GrowthFact_Antg"/>
</dbReference>
<dbReference type="InterPro" id="IPR002350">
    <property type="entry name" value="Kazal_dom"/>
</dbReference>
<reference evidence="6" key="1">
    <citation type="submission" date="2015-02" db="EMBL/GenBank/DDBJ databases">
        <title>Genome sequencing for Strongylocentrotus purpuratus.</title>
        <authorList>
            <person name="Murali S."/>
            <person name="Liu Y."/>
            <person name="Vee V."/>
            <person name="English A."/>
            <person name="Wang M."/>
            <person name="Skinner E."/>
            <person name="Han Y."/>
            <person name="Muzny D.M."/>
            <person name="Worley K.C."/>
            <person name="Gibbs R.A."/>
        </authorList>
    </citation>
    <scope>NUCLEOTIDE SEQUENCE</scope>
</reference>
<name>A0A7M7PS74_STRPU</name>
<protein>
    <recommendedName>
        <fullName evidence="4">Kazal-like domain-containing protein</fullName>
    </recommendedName>
</protein>
<keyword evidence="6" id="KW-1185">Reference proteome</keyword>
<dbReference type="PANTHER" id="PTHR10913:SF45">
    <property type="entry name" value="FOLLISTATIN, ISOFORM A-RELATED"/>
    <property type="match status" value="1"/>
</dbReference>
<dbReference type="InParanoid" id="A0A7M7PS74"/>
<dbReference type="PROSITE" id="PS51465">
    <property type="entry name" value="KAZAL_2"/>
    <property type="match status" value="2"/>
</dbReference>
<dbReference type="GeneID" id="100889949"/>
<feature type="domain" description="Kazal-like" evidence="4">
    <location>
        <begin position="1"/>
        <end position="56"/>
    </location>
</feature>
<evidence type="ECO:0000313" key="5">
    <source>
        <dbReference type="EnsemblMetazoa" id="XP_030856042"/>
    </source>
</evidence>
<dbReference type="CDD" id="cd00104">
    <property type="entry name" value="KAZAL_FS"/>
    <property type="match status" value="2"/>
</dbReference>
<accession>A0A7M7PS74</accession>
<evidence type="ECO:0000256" key="2">
    <source>
        <dbReference type="ARBA" id="ARBA00022900"/>
    </source>
</evidence>
<keyword evidence="1" id="KW-0646">Protease inhibitor</keyword>
<evidence type="ECO:0000313" key="6">
    <source>
        <dbReference type="Proteomes" id="UP000007110"/>
    </source>
</evidence>
<dbReference type="Proteomes" id="UP000007110">
    <property type="component" value="Unassembled WGS sequence"/>
</dbReference>
<proteinExistence type="predicted"/>
<evidence type="ECO:0000256" key="1">
    <source>
        <dbReference type="ARBA" id="ARBA00022690"/>
    </source>
</evidence>
<dbReference type="PANTHER" id="PTHR10913">
    <property type="entry name" value="FOLLISTATIN-RELATED"/>
    <property type="match status" value="1"/>
</dbReference>
<dbReference type="AlphaFoldDB" id="A0A7M7PS74"/>
<keyword evidence="2" id="KW-0722">Serine protease inhibitor</keyword>
<dbReference type="OrthoDB" id="10029953at2759"/>
<dbReference type="OMA" id="ELNNAMC"/>
<evidence type="ECO:0000259" key="4">
    <source>
        <dbReference type="PROSITE" id="PS51465"/>
    </source>
</evidence>
<keyword evidence="3" id="KW-1015">Disulfide bond</keyword>
<dbReference type="Gene3D" id="3.30.60.30">
    <property type="match status" value="2"/>
</dbReference>
<feature type="domain" description="Kazal-like" evidence="4">
    <location>
        <begin position="57"/>
        <end position="107"/>
    </location>
</feature>